<dbReference type="Proteomes" id="UP001168552">
    <property type="component" value="Unassembled WGS sequence"/>
</dbReference>
<protein>
    <submittedName>
        <fullName evidence="3">Outer membrane lipoprotein carrier protein LolA</fullName>
    </submittedName>
</protein>
<keyword evidence="3" id="KW-0449">Lipoprotein</keyword>
<reference evidence="3" key="1">
    <citation type="submission" date="2023-06" db="EMBL/GenBank/DDBJ databases">
        <title>Cytophagales bacterium Strain LB-30, isolated from soil.</title>
        <authorList>
            <person name="Liu B."/>
        </authorList>
    </citation>
    <scope>NUCLEOTIDE SEQUENCE</scope>
    <source>
        <strain evidence="3">LB-30</strain>
    </source>
</reference>
<dbReference type="SUPFAM" id="SSF89392">
    <property type="entry name" value="Prokaryotic lipoproteins and lipoprotein localization factors"/>
    <property type="match status" value="1"/>
</dbReference>
<evidence type="ECO:0000256" key="1">
    <source>
        <dbReference type="ARBA" id="ARBA00022729"/>
    </source>
</evidence>
<dbReference type="Pfam" id="PF03548">
    <property type="entry name" value="LolA"/>
    <property type="match status" value="1"/>
</dbReference>
<feature type="signal peptide" evidence="2">
    <location>
        <begin position="1"/>
        <end position="21"/>
    </location>
</feature>
<dbReference type="RefSeq" id="WP_320002809.1">
    <property type="nucleotide sequence ID" value="NZ_JAUHJS010000001.1"/>
</dbReference>
<dbReference type="InterPro" id="IPR029046">
    <property type="entry name" value="LolA/LolB/LppX"/>
</dbReference>
<evidence type="ECO:0000313" key="4">
    <source>
        <dbReference type="Proteomes" id="UP001168552"/>
    </source>
</evidence>
<dbReference type="PANTHER" id="PTHR35869">
    <property type="entry name" value="OUTER-MEMBRANE LIPOPROTEIN CARRIER PROTEIN"/>
    <property type="match status" value="1"/>
</dbReference>
<keyword evidence="1 2" id="KW-0732">Signal</keyword>
<dbReference type="InterPro" id="IPR004564">
    <property type="entry name" value="OM_lipoprot_carrier_LolA-like"/>
</dbReference>
<keyword evidence="4" id="KW-1185">Reference proteome</keyword>
<dbReference type="PANTHER" id="PTHR35869:SF1">
    <property type="entry name" value="OUTER-MEMBRANE LIPOPROTEIN CARRIER PROTEIN"/>
    <property type="match status" value="1"/>
</dbReference>
<sequence length="215" mass="24944">MMRRITALMAFLLSMNTLLFAQYDPKALGILDAMSAKYKSIPSFSAKFTYTLQNEMEGVNEDFKGEVAVKGDKYRIKMSGQEIMNDGATSWTYLADINEVTIDNYDPNSGDMTPSKIFTAYKKGYKYLYLQDKTEAGQVYEMVDLVPEDKNQQFFRIRMQIHKKDRTLKSWEIYDKVGNIYRYAISDFNPNQALNDAYFRFDTAKYPGVEVIDLR</sequence>
<dbReference type="CDD" id="cd16325">
    <property type="entry name" value="LolA"/>
    <property type="match status" value="1"/>
</dbReference>
<comment type="caution">
    <text evidence="3">The sequence shown here is derived from an EMBL/GenBank/DDBJ whole genome shotgun (WGS) entry which is preliminary data.</text>
</comment>
<feature type="chain" id="PRO_5046079703" evidence="2">
    <location>
        <begin position="22"/>
        <end position="215"/>
    </location>
</feature>
<gene>
    <name evidence="3" type="ORF">QWY31_02155</name>
</gene>
<evidence type="ECO:0000256" key="2">
    <source>
        <dbReference type="SAM" id="SignalP"/>
    </source>
</evidence>
<proteinExistence type="predicted"/>
<dbReference type="Gene3D" id="2.50.20.10">
    <property type="entry name" value="Lipoprotein localisation LolA/LolB/LppX"/>
    <property type="match status" value="1"/>
</dbReference>
<name>A0ABT8F1U7_9BACT</name>
<organism evidence="3 4">
    <name type="scientific">Shiella aurantiaca</name>
    <dbReference type="NCBI Taxonomy" id="3058365"/>
    <lineage>
        <taxon>Bacteria</taxon>
        <taxon>Pseudomonadati</taxon>
        <taxon>Bacteroidota</taxon>
        <taxon>Cytophagia</taxon>
        <taxon>Cytophagales</taxon>
        <taxon>Shiellaceae</taxon>
        <taxon>Shiella</taxon>
    </lineage>
</organism>
<evidence type="ECO:0000313" key="3">
    <source>
        <dbReference type="EMBL" id="MDN4164283.1"/>
    </source>
</evidence>
<dbReference type="EMBL" id="JAUHJS010000001">
    <property type="protein sequence ID" value="MDN4164283.1"/>
    <property type="molecule type" value="Genomic_DNA"/>
</dbReference>
<accession>A0ABT8F1U7</accession>